<evidence type="ECO:0008006" key="4">
    <source>
        <dbReference type="Google" id="ProtNLM"/>
    </source>
</evidence>
<dbReference type="Proteomes" id="UP000008743">
    <property type="component" value="Unassembled WGS sequence"/>
</dbReference>
<dbReference type="AlphaFoldDB" id="A0A0D2VWN0"/>
<dbReference type="InParanoid" id="A0A0D2VWN0"/>
<evidence type="ECO:0000313" key="2">
    <source>
        <dbReference type="EMBL" id="KJE95987.1"/>
    </source>
</evidence>
<dbReference type="Pfam" id="PF05163">
    <property type="entry name" value="DinB"/>
    <property type="match status" value="1"/>
</dbReference>
<dbReference type="InterPro" id="IPR034660">
    <property type="entry name" value="DinB/YfiT-like"/>
</dbReference>
<name>A0A0D2VWN0_CAPO3</name>
<dbReference type="OMA" id="NGWANHR"/>
<dbReference type="RefSeq" id="XP_004345114.1">
    <property type="nucleotide sequence ID" value="XM_004345064.2"/>
</dbReference>
<dbReference type="OrthoDB" id="158485at2759"/>
<proteinExistence type="predicted"/>
<dbReference type="InterPro" id="IPR007837">
    <property type="entry name" value="DinB"/>
</dbReference>
<evidence type="ECO:0000313" key="3">
    <source>
        <dbReference type="Proteomes" id="UP000008743"/>
    </source>
</evidence>
<gene>
    <name evidence="2" type="ORF">CAOG_006365</name>
</gene>
<sequence>MELLHHIQRMARYNQWANAVILDAAATLSETDLKSHASQPFRSIHGTITHILLAQKLWLSRANPEYKCDDIGHFWANGQYAKPEDESSQWEKYETDPAKLGAMLRASDQAIIDFVCSSKLPANPTSAMTYKTTDGAEKSSPYDVSLLHLFNHSTHHRGQITVGLIGRGIPPPEMDMIYWYRSHDQSKQ</sequence>
<dbReference type="eggNOG" id="ENOG502S77J">
    <property type="taxonomic scope" value="Eukaryota"/>
</dbReference>
<organism evidence="2 3">
    <name type="scientific">Capsaspora owczarzaki (strain ATCC 30864)</name>
    <dbReference type="NCBI Taxonomy" id="595528"/>
    <lineage>
        <taxon>Eukaryota</taxon>
        <taxon>Filasterea</taxon>
        <taxon>Capsaspora</taxon>
    </lineage>
</organism>
<keyword evidence="1" id="KW-0479">Metal-binding</keyword>
<protein>
    <recommendedName>
        <fullName evidence="4">Damage-inducible protein DinB</fullName>
    </recommendedName>
</protein>
<keyword evidence="3" id="KW-1185">Reference proteome</keyword>
<evidence type="ECO:0000256" key="1">
    <source>
        <dbReference type="ARBA" id="ARBA00022723"/>
    </source>
</evidence>
<dbReference type="GO" id="GO:0046872">
    <property type="term" value="F:metal ion binding"/>
    <property type="evidence" value="ECO:0007669"/>
    <property type="project" value="UniProtKB-KW"/>
</dbReference>
<accession>A0A0D2VWN0</accession>
<dbReference type="SUPFAM" id="SSF109854">
    <property type="entry name" value="DinB/YfiT-like putative metalloenzymes"/>
    <property type="match status" value="1"/>
</dbReference>
<reference evidence="3" key="1">
    <citation type="submission" date="2011-02" db="EMBL/GenBank/DDBJ databases">
        <title>The Genome Sequence of Capsaspora owczarzaki ATCC 30864.</title>
        <authorList>
            <person name="Russ C."/>
            <person name="Cuomo C."/>
            <person name="Burger G."/>
            <person name="Gray M.W."/>
            <person name="Holland P.W.H."/>
            <person name="King N."/>
            <person name="Lang F.B.F."/>
            <person name="Roger A.J."/>
            <person name="Ruiz-Trillo I."/>
            <person name="Young S.K."/>
            <person name="Zeng Q."/>
            <person name="Gargeya S."/>
            <person name="Alvarado L."/>
            <person name="Berlin A."/>
            <person name="Chapman S.B."/>
            <person name="Chen Z."/>
            <person name="Freedman E."/>
            <person name="Gellesch M."/>
            <person name="Goldberg J."/>
            <person name="Griggs A."/>
            <person name="Gujja S."/>
            <person name="Heilman E."/>
            <person name="Heiman D."/>
            <person name="Howarth C."/>
            <person name="Mehta T."/>
            <person name="Neiman D."/>
            <person name="Pearson M."/>
            <person name="Roberts A."/>
            <person name="Saif S."/>
            <person name="Shea T."/>
            <person name="Shenoy N."/>
            <person name="Sisk P."/>
            <person name="Stolte C."/>
            <person name="Sykes S."/>
            <person name="White J."/>
            <person name="Yandava C."/>
            <person name="Haas B."/>
            <person name="Nusbaum C."/>
            <person name="Birren B."/>
        </authorList>
    </citation>
    <scope>NUCLEOTIDE SEQUENCE</scope>
    <source>
        <strain evidence="3">ATCC 30864</strain>
    </source>
</reference>
<dbReference type="PANTHER" id="PTHR37302">
    <property type="entry name" value="SLR1116 PROTEIN"/>
    <property type="match status" value="1"/>
</dbReference>
<dbReference type="Gene3D" id="1.20.120.450">
    <property type="entry name" value="dinb family like domain"/>
    <property type="match status" value="1"/>
</dbReference>
<dbReference type="EMBL" id="KE346370">
    <property type="protein sequence ID" value="KJE95987.1"/>
    <property type="molecule type" value="Genomic_DNA"/>
</dbReference>
<dbReference type="PANTHER" id="PTHR37302:SF1">
    <property type="entry name" value="PROTEIN DINB"/>
    <property type="match status" value="1"/>
</dbReference>